<name>A0ABN1IRD3_9GAMM</name>
<evidence type="ECO:0000313" key="3">
    <source>
        <dbReference type="Proteomes" id="UP001501523"/>
    </source>
</evidence>
<dbReference type="EMBL" id="BAAAEU010000024">
    <property type="protein sequence ID" value="GAA0719543.1"/>
    <property type="molecule type" value="Genomic_DNA"/>
</dbReference>
<feature type="transmembrane region" description="Helical" evidence="1">
    <location>
        <begin position="298"/>
        <end position="319"/>
    </location>
</feature>
<feature type="transmembrane region" description="Helical" evidence="1">
    <location>
        <begin position="63"/>
        <end position="81"/>
    </location>
</feature>
<evidence type="ECO:0000256" key="1">
    <source>
        <dbReference type="SAM" id="Phobius"/>
    </source>
</evidence>
<dbReference type="InterPro" id="IPR043745">
    <property type="entry name" value="DUF5690"/>
</dbReference>
<feature type="transmembrane region" description="Helical" evidence="1">
    <location>
        <begin position="120"/>
        <end position="141"/>
    </location>
</feature>
<feature type="transmembrane region" description="Helical" evidence="1">
    <location>
        <begin position="87"/>
        <end position="108"/>
    </location>
</feature>
<dbReference type="InterPro" id="IPR036259">
    <property type="entry name" value="MFS_trans_sf"/>
</dbReference>
<sequence>MAAYLCMYAFRRPFAAATFTGQHVLGLDYKAWLVIAQIFGYMCSKFLGIRVISGLKRVGRARFLLLLIGAAALALLGFALTPSPWNIAFLFLNGLPLGLVWGVLFSYLEGRRSTELMGAMMASSMIFASGIVKTAGRYFLALGVSEYWMPVLTGVAFVPLLLACLVVLERMPQPDAADRGLRGARVPMSAADRRRFATRFLPGIALMVFCYAALTIVRDFRDSFEIELFTELGYGNRIALFAQVETPIAFLLLLCTAGLVMVRENLRALMLVHAMMFTGVILAGCATLAFRAGTLPPLWWLGLVGFGLYLAYVPFTCAFEERMVATFKGSGNVGFMMYVCDAFGYLGSIAVVLVRESGWLHVSWTGFLAYCVLGLALLGAVSVACSAMYFYAKARHESGAPLVSAPAIAGAK</sequence>
<dbReference type="SUPFAM" id="SSF103473">
    <property type="entry name" value="MFS general substrate transporter"/>
    <property type="match status" value="1"/>
</dbReference>
<accession>A0ABN1IRD3</accession>
<organism evidence="2 3">
    <name type="scientific">Dokdonella soli</name>
    <dbReference type="NCBI Taxonomy" id="529810"/>
    <lineage>
        <taxon>Bacteria</taxon>
        <taxon>Pseudomonadati</taxon>
        <taxon>Pseudomonadota</taxon>
        <taxon>Gammaproteobacteria</taxon>
        <taxon>Lysobacterales</taxon>
        <taxon>Rhodanobacteraceae</taxon>
        <taxon>Dokdonella</taxon>
    </lineage>
</organism>
<proteinExistence type="predicted"/>
<keyword evidence="3" id="KW-1185">Reference proteome</keyword>
<evidence type="ECO:0000313" key="2">
    <source>
        <dbReference type="EMBL" id="GAA0719543.1"/>
    </source>
</evidence>
<feature type="transmembrane region" description="Helical" evidence="1">
    <location>
        <begin position="200"/>
        <end position="218"/>
    </location>
</feature>
<feature type="transmembrane region" description="Helical" evidence="1">
    <location>
        <begin position="31"/>
        <end position="51"/>
    </location>
</feature>
<feature type="transmembrane region" description="Helical" evidence="1">
    <location>
        <begin position="147"/>
        <end position="168"/>
    </location>
</feature>
<feature type="transmembrane region" description="Helical" evidence="1">
    <location>
        <begin position="331"/>
        <end position="355"/>
    </location>
</feature>
<comment type="caution">
    <text evidence="2">The sequence shown here is derived from an EMBL/GenBank/DDBJ whole genome shotgun (WGS) entry which is preliminary data.</text>
</comment>
<protein>
    <submittedName>
        <fullName evidence="2">DUF5690 family protein</fullName>
    </submittedName>
</protein>
<gene>
    <name evidence="2" type="ORF">GCM10009105_28110</name>
</gene>
<dbReference type="Proteomes" id="UP001501523">
    <property type="component" value="Unassembled WGS sequence"/>
</dbReference>
<keyword evidence="1" id="KW-0812">Transmembrane</keyword>
<feature type="transmembrane region" description="Helical" evidence="1">
    <location>
        <begin position="269"/>
        <end position="292"/>
    </location>
</feature>
<feature type="transmembrane region" description="Helical" evidence="1">
    <location>
        <begin position="367"/>
        <end position="392"/>
    </location>
</feature>
<reference evidence="2 3" key="1">
    <citation type="journal article" date="2019" name="Int. J. Syst. Evol. Microbiol.">
        <title>The Global Catalogue of Microorganisms (GCM) 10K type strain sequencing project: providing services to taxonomists for standard genome sequencing and annotation.</title>
        <authorList>
            <consortium name="The Broad Institute Genomics Platform"/>
            <consortium name="The Broad Institute Genome Sequencing Center for Infectious Disease"/>
            <person name="Wu L."/>
            <person name="Ma J."/>
        </authorList>
    </citation>
    <scope>NUCLEOTIDE SEQUENCE [LARGE SCALE GENOMIC DNA]</scope>
    <source>
        <strain evidence="2 3">JCM 15421</strain>
    </source>
</reference>
<dbReference type="Pfam" id="PF18943">
    <property type="entry name" value="DUF5690"/>
    <property type="match status" value="1"/>
</dbReference>
<keyword evidence="1" id="KW-0472">Membrane</keyword>
<feature type="transmembrane region" description="Helical" evidence="1">
    <location>
        <begin position="238"/>
        <end position="262"/>
    </location>
</feature>
<keyword evidence="1" id="KW-1133">Transmembrane helix</keyword>